<reference evidence="1" key="2">
    <citation type="submission" date="2015-06" db="UniProtKB">
        <authorList>
            <consortium name="EnsemblMetazoa"/>
        </authorList>
    </citation>
    <scope>IDENTIFICATION</scope>
</reference>
<proteinExistence type="predicted"/>
<evidence type="ECO:0000313" key="2">
    <source>
        <dbReference type="Proteomes" id="UP000015102"/>
    </source>
</evidence>
<organism evidence="1 2">
    <name type="scientific">Megaselia scalaris</name>
    <name type="common">Humpbacked fly</name>
    <name type="synonym">Phora scalaris</name>
    <dbReference type="NCBI Taxonomy" id="36166"/>
    <lineage>
        <taxon>Eukaryota</taxon>
        <taxon>Metazoa</taxon>
        <taxon>Ecdysozoa</taxon>
        <taxon>Arthropoda</taxon>
        <taxon>Hexapoda</taxon>
        <taxon>Insecta</taxon>
        <taxon>Pterygota</taxon>
        <taxon>Neoptera</taxon>
        <taxon>Endopterygota</taxon>
        <taxon>Diptera</taxon>
        <taxon>Brachycera</taxon>
        <taxon>Muscomorpha</taxon>
        <taxon>Platypezoidea</taxon>
        <taxon>Phoridae</taxon>
        <taxon>Megaseliini</taxon>
        <taxon>Megaselia</taxon>
    </lineage>
</organism>
<sequence length="75" mass="8669">KINFKTFFLNQTFSRQSKVKSKISLKQVRRAHYNASTKAVEHKLGAITQPMMSLTAFGFMGLKYDLSVSFVTWMF</sequence>
<name>T1GHL9_MEGSC</name>
<keyword evidence="2" id="KW-1185">Reference proteome</keyword>
<protein>
    <submittedName>
        <fullName evidence="1">Uncharacterized protein</fullName>
    </submittedName>
</protein>
<evidence type="ECO:0000313" key="1">
    <source>
        <dbReference type="EnsemblMetazoa" id="MESCA002926-PA"/>
    </source>
</evidence>
<dbReference type="EnsemblMetazoa" id="MESCA002926-RA">
    <property type="protein sequence ID" value="MESCA002926-PA"/>
    <property type="gene ID" value="MESCA002926"/>
</dbReference>
<dbReference type="EMBL" id="CAQQ02169102">
    <property type="status" value="NOT_ANNOTATED_CDS"/>
    <property type="molecule type" value="Genomic_DNA"/>
</dbReference>
<dbReference type="AlphaFoldDB" id="T1GHL9"/>
<accession>T1GHL9</accession>
<dbReference type="Proteomes" id="UP000015102">
    <property type="component" value="Unassembled WGS sequence"/>
</dbReference>
<dbReference type="HOGENOM" id="CLU_2678093_0_0_1"/>
<dbReference type="EMBL" id="CAQQ02169101">
    <property type="status" value="NOT_ANNOTATED_CDS"/>
    <property type="molecule type" value="Genomic_DNA"/>
</dbReference>
<reference evidence="2" key="1">
    <citation type="submission" date="2013-02" db="EMBL/GenBank/DDBJ databases">
        <authorList>
            <person name="Hughes D."/>
        </authorList>
    </citation>
    <scope>NUCLEOTIDE SEQUENCE</scope>
    <source>
        <strain>Durham</strain>
        <strain evidence="2">NC isolate 2 -- Noor lab</strain>
    </source>
</reference>